<dbReference type="GO" id="GO:0016853">
    <property type="term" value="F:isomerase activity"/>
    <property type="evidence" value="ECO:0007669"/>
    <property type="project" value="UniProtKB-KW"/>
</dbReference>
<dbReference type="Gene3D" id="2.60.40.10">
    <property type="entry name" value="Immunoglobulins"/>
    <property type="match status" value="1"/>
</dbReference>
<feature type="chain" id="PRO_5040890810" evidence="1">
    <location>
        <begin position="26"/>
        <end position="634"/>
    </location>
</feature>
<dbReference type="GO" id="GO:0005975">
    <property type="term" value="P:carbohydrate metabolic process"/>
    <property type="evidence" value="ECO:0007669"/>
    <property type="project" value="UniProtKB-ARBA"/>
</dbReference>
<dbReference type="PROSITE" id="PS51257">
    <property type="entry name" value="PROKAR_LIPOPROTEIN"/>
    <property type="match status" value="1"/>
</dbReference>
<organism evidence="2 3">
    <name type="scientific">Solirubrobacter ginsenosidimutans</name>
    <dbReference type="NCBI Taxonomy" id="490573"/>
    <lineage>
        <taxon>Bacteria</taxon>
        <taxon>Bacillati</taxon>
        <taxon>Actinomycetota</taxon>
        <taxon>Thermoleophilia</taxon>
        <taxon>Solirubrobacterales</taxon>
        <taxon>Solirubrobacteraceae</taxon>
        <taxon>Solirubrobacter</taxon>
    </lineage>
</organism>
<dbReference type="RefSeq" id="WP_270038187.1">
    <property type="nucleotide sequence ID" value="NZ_JAPDOD010000002.1"/>
</dbReference>
<feature type="signal peptide" evidence="1">
    <location>
        <begin position="1"/>
        <end position="25"/>
    </location>
</feature>
<keyword evidence="3" id="KW-1185">Reference proteome</keyword>
<evidence type="ECO:0000313" key="3">
    <source>
        <dbReference type="Proteomes" id="UP001149140"/>
    </source>
</evidence>
<dbReference type="AlphaFoldDB" id="A0A9X3MQP9"/>
<gene>
    <name evidence="2" type="ORF">OM076_04260</name>
</gene>
<sequence>MNGFGVRVGAAIVAAGAILSCAATAQAQRPADLGAGAPSGQMGVQLYDWSNYISSGAGEITCPAAPAPPTTDCVAPPAPSTTDSRLTRTFAYLASKNVRNVELYGYPGAPFPGSNPATPLNTAGLQDLRARGDQYGLRFVSRHGTLAEGNWGQEIEAARILGQEVIGAADPLNAGSTSLQQNLINAQQMNRIGKRSVEAGVGPAYFHNHASSFTAKINDAGVMKTQWQFLMDHTDPRYVKAQIDLGWAVSGSTLQDVVNLVSNPTYVARVISFHVKDVVNPRPAAGTADLRALGDGDINFAPIFAAAKNKVRYYLYEYDPVTPGNNGGFNPFTSADKSFAALQGDPAPVAYARSPQFTSVPAGTAAADNVKPITVTNTGDAPLVFTSAAPALAANADDGGNTTRDDFAIVSQDCSGKTLAAAKAAVADDPTTPADETAAAVAAGTCTINVGFKPTRTNYTSLARLTFASNSDDAMEVVPLAGTSTGDAISTVGGNVPSMLALSLPSQPGSFGTFAPTVAKSYETAVAASVVSTAGDATLSVSDPATVAPGHLVNGAFSLPSPLNARAINASNPTQAYAPLAEVTGTPLNLLSYTGPVNGDLVTIGFRQAIGAADVLRSGNYAKTLTFTLSTTAP</sequence>
<accession>A0A9X3MQP9</accession>
<dbReference type="InterPro" id="IPR036237">
    <property type="entry name" value="Xyl_isomerase-like_sf"/>
</dbReference>
<dbReference type="InterPro" id="IPR013783">
    <property type="entry name" value="Ig-like_fold"/>
</dbReference>
<evidence type="ECO:0000256" key="1">
    <source>
        <dbReference type="SAM" id="SignalP"/>
    </source>
</evidence>
<dbReference type="Gene3D" id="3.20.20.150">
    <property type="entry name" value="Divalent-metal-dependent TIM barrel enzymes"/>
    <property type="match status" value="1"/>
</dbReference>
<evidence type="ECO:0000313" key="2">
    <source>
        <dbReference type="EMBL" id="MDA0159468.1"/>
    </source>
</evidence>
<protein>
    <submittedName>
        <fullName evidence="2">Sugar phosphate isomerase/epimerase</fullName>
    </submittedName>
</protein>
<name>A0A9X3MQP9_9ACTN</name>
<proteinExistence type="predicted"/>
<comment type="caution">
    <text evidence="2">The sequence shown here is derived from an EMBL/GenBank/DDBJ whole genome shotgun (WGS) entry which is preliminary data.</text>
</comment>
<keyword evidence="1" id="KW-0732">Signal</keyword>
<dbReference type="Proteomes" id="UP001149140">
    <property type="component" value="Unassembled WGS sequence"/>
</dbReference>
<dbReference type="EMBL" id="JAPDOD010000002">
    <property type="protein sequence ID" value="MDA0159468.1"/>
    <property type="molecule type" value="Genomic_DNA"/>
</dbReference>
<dbReference type="SUPFAM" id="SSF51658">
    <property type="entry name" value="Xylose isomerase-like"/>
    <property type="match status" value="1"/>
</dbReference>
<keyword evidence="2" id="KW-0413">Isomerase</keyword>
<reference evidence="2" key="1">
    <citation type="submission" date="2022-10" db="EMBL/GenBank/DDBJ databases">
        <title>The WGS of Solirubrobacter ginsenosidimutans DSM 21036.</title>
        <authorList>
            <person name="Jiang Z."/>
        </authorList>
    </citation>
    <scope>NUCLEOTIDE SEQUENCE</scope>
    <source>
        <strain evidence="2">DSM 21036</strain>
    </source>
</reference>